<organism evidence="5 6">
    <name type="scientific">Aporhodopirellula rubra</name>
    <dbReference type="NCBI Taxonomy" id="980271"/>
    <lineage>
        <taxon>Bacteria</taxon>
        <taxon>Pseudomonadati</taxon>
        <taxon>Planctomycetota</taxon>
        <taxon>Planctomycetia</taxon>
        <taxon>Pirellulales</taxon>
        <taxon>Pirellulaceae</taxon>
        <taxon>Aporhodopirellula</taxon>
    </lineage>
</organism>
<dbReference type="SUPFAM" id="SSF48695">
    <property type="entry name" value="Multiheme cytochromes"/>
    <property type="match status" value="1"/>
</dbReference>
<keyword evidence="3" id="KW-0812">Transmembrane</keyword>
<reference evidence="5 6" key="1">
    <citation type="submission" date="2020-08" db="EMBL/GenBank/DDBJ databases">
        <title>Genomic Encyclopedia of Type Strains, Phase III (KMG-III): the genomes of soil and plant-associated and newly described type strains.</title>
        <authorList>
            <person name="Whitman W."/>
        </authorList>
    </citation>
    <scope>NUCLEOTIDE SEQUENCE [LARGE SCALE GENOMIC DNA]</scope>
    <source>
        <strain evidence="5 6">CECT 8075</strain>
    </source>
</reference>
<feature type="compositionally biased region" description="Basic and acidic residues" evidence="2">
    <location>
        <begin position="628"/>
        <end position="638"/>
    </location>
</feature>
<evidence type="ECO:0000256" key="3">
    <source>
        <dbReference type="SAM" id="Phobius"/>
    </source>
</evidence>
<feature type="region of interest" description="Disordered" evidence="2">
    <location>
        <begin position="453"/>
        <end position="489"/>
    </location>
</feature>
<keyword evidence="1 4" id="KW-0732">Signal</keyword>
<feature type="compositionally biased region" description="Acidic residues" evidence="2">
    <location>
        <begin position="194"/>
        <end position="203"/>
    </location>
</feature>
<comment type="caution">
    <text evidence="5">The sequence shown here is derived from an EMBL/GenBank/DDBJ whole genome shotgun (WGS) entry which is preliminary data.</text>
</comment>
<dbReference type="Gene3D" id="3.90.10.10">
    <property type="entry name" value="Cytochrome C3"/>
    <property type="match status" value="1"/>
</dbReference>
<dbReference type="InterPro" id="IPR036280">
    <property type="entry name" value="Multihaem_cyt_sf"/>
</dbReference>
<evidence type="ECO:0000313" key="5">
    <source>
        <dbReference type="EMBL" id="MBB3208174.1"/>
    </source>
</evidence>
<dbReference type="RefSeq" id="WP_184306410.1">
    <property type="nucleotide sequence ID" value="NZ_JACHXU010000014.1"/>
</dbReference>
<accession>A0A7W5E1Q6</accession>
<dbReference type="AlphaFoldDB" id="A0A7W5E1Q6"/>
<evidence type="ECO:0000313" key="6">
    <source>
        <dbReference type="Proteomes" id="UP000536179"/>
    </source>
</evidence>
<dbReference type="Proteomes" id="UP000536179">
    <property type="component" value="Unassembled WGS sequence"/>
</dbReference>
<keyword evidence="6" id="KW-1185">Reference proteome</keyword>
<proteinExistence type="predicted"/>
<dbReference type="EMBL" id="JACHXU010000014">
    <property type="protein sequence ID" value="MBB3208174.1"/>
    <property type="molecule type" value="Genomic_DNA"/>
</dbReference>
<dbReference type="PANTHER" id="PTHR35038:SF8">
    <property type="entry name" value="C-TYPE POLYHEME CYTOCHROME OMCC"/>
    <property type="match status" value="1"/>
</dbReference>
<feature type="region of interest" description="Disordered" evidence="2">
    <location>
        <begin position="172"/>
        <end position="206"/>
    </location>
</feature>
<keyword evidence="3" id="KW-1133">Transmembrane helix</keyword>
<evidence type="ECO:0000256" key="1">
    <source>
        <dbReference type="ARBA" id="ARBA00022729"/>
    </source>
</evidence>
<feature type="chain" id="PRO_5031297114" evidence="4">
    <location>
        <begin position="28"/>
        <end position="779"/>
    </location>
</feature>
<keyword evidence="3" id="KW-0472">Membrane</keyword>
<protein>
    <submittedName>
        <fullName evidence="5">Uncharacterized protein</fullName>
    </submittedName>
</protein>
<evidence type="ECO:0000256" key="2">
    <source>
        <dbReference type="SAM" id="MobiDB-lite"/>
    </source>
</evidence>
<feature type="signal peptide" evidence="4">
    <location>
        <begin position="1"/>
        <end position="27"/>
    </location>
</feature>
<evidence type="ECO:0000256" key="4">
    <source>
        <dbReference type="SAM" id="SignalP"/>
    </source>
</evidence>
<gene>
    <name evidence="5" type="ORF">FHS27_004001</name>
</gene>
<feature type="compositionally biased region" description="Basic and acidic residues" evidence="2">
    <location>
        <begin position="474"/>
        <end position="489"/>
    </location>
</feature>
<dbReference type="InterPro" id="IPR051829">
    <property type="entry name" value="Multiheme_Cytochr_ET"/>
</dbReference>
<feature type="transmembrane region" description="Helical" evidence="3">
    <location>
        <begin position="737"/>
        <end position="759"/>
    </location>
</feature>
<name>A0A7W5E1Q6_9BACT</name>
<sequence length="779" mass="85189">MEYFKIFLTKLAWGAVLFATVPGVSFAADGGRRFAHSDSDKRYLHHIDLYDLNNRKITPDSDQPYSPQNTCGRCHDFETISHGWHFNAFRSHALRATSKGSSAAENDAADEDADIELEQPSHEHVVDGRPGEPWIWTDERTGTQLPLSYRDWPGRFNPASIGISELEMVRQFGGRLPGGGAGSEDERKTLSPESDADDSSEDAEPSRWALTGDLEVDCMVCHAVSGAYDFELRRSTIGSENFAWAPTAALRLGQIDGSVARIKEGSDPEDPKVQAKLPKVQYDASRFGPDGSVFMDLVRHVENNACYQCHSQRTVTEGVGIDERFIHDTDVHLRAGMKCTDCHRNGIDHQIARGFEGEQHPESFASMTTLNCVGCHLGTDFYLDEEEAENSITQREIMNRPGRLGAPLPNHEGLPPVHFKKLTCTACHSGPIPSSTAGGLMTSLSHGLGDKGHRTGPELPSIRGPLFIPESTSADDHSDLDHASDEEAHSRVTVARGMWPAYWGEIRDGKVIPLSPEKVYTATRRSLRVRRGFIEEVSKPKLSSRDLVELLGEERGKVDASEYTPEERDLVDALQMKQGEELFDEKVALSLETLKKELGVEQAVYVSTGVVYARAAPSDPDSADEVADAERSEAKPNAEDDQTEVPTRLLEEITVENPEAVSMVSWPMAHNVRPAGWSLGATGCLECHADDGLIFASTVTPMGPAPKAGQPSAMASLQGLAESDRLLWNQMFGGRKLYKLLVAASLVVLGVMMLLGLAASAHRRGEMASGGQPTPERTA</sequence>
<dbReference type="PANTHER" id="PTHR35038">
    <property type="entry name" value="DISSIMILATORY SULFITE REDUCTASE SIRA"/>
    <property type="match status" value="1"/>
</dbReference>
<feature type="region of interest" description="Disordered" evidence="2">
    <location>
        <begin position="616"/>
        <end position="644"/>
    </location>
</feature>